<feature type="compositionally biased region" description="Polar residues" evidence="1">
    <location>
        <begin position="59"/>
        <end position="68"/>
    </location>
</feature>
<evidence type="ECO:0000313" key="2">
    <source>
        <dbReference type="EMBL" id="KZV49682.1"/>
    </source>
</evidence>
<feature type="compositionally biased region" description="Basic and acidic residues" evidence="1">
    <location>
        <begin position="82"/>
        <end position="93"/>
    </location>
</feature>
<organism evidence="2 3">
    <name type="scientific">Dorcoceras hygrometricum</name>
    <dbReference type="NCBI Taxonomy" id="472368"/>
    <lineage>
        <taxon>Eukaryota</taxon>
        <taxon>Viridiplantae</taxon>
        <taxon>Streptophyta</taxon>
        <taxon>Embryophyta</taxon>
        <taxon>Tracheophyta</taxon>
        <taxon>Spermatophyta</taxon>
        <taxon>Magnoliopsida</taxon>
        <taxon>eudicotyledons</taxon>
        <taxon>Gunneridae</taxon>
        <taxon>Pentapetalae</taxon>
        <taxon>asterids</taxon>
        <taxon>lamiids</taxon>
        <taxon>Lamiales</taxon>
        <taxon>Gesneriaceae</taxon>
        <taxon>Didymocarpoideae</taxon>
        <taxon>Trichosporeae</taxon>
        <taxon>Loxocarpinae</taxon>
        <taxon>Dorcoceras</taxon>
    </lineage>
</organism>
<gene>
    <name evidence="2" type="ORF">F511_24596</name>
</gene>
<evidence type="ECO:0000256" key="1">
    <source>
        <dbReference type="SAM" id="MobiDB-lite"/>
    </source>
</evidence>
<dbReference type="Proteomes" id="UP000250235">
    <property type="component" value="Unassembled WGS sequence"/>
</dbReference>
<dbReference type="AlphaFoldDB" id="A0A2Z7CRJ3"/>
<keyword evidence="3" id="KW-1185">Reference proteome</keyword>
<protein>
    <submittedName>
        <fullName evidence="2">Uncharacterized protein</fullName>
    </submittedName>
</protein>
<reference evidence="2 3" key="1">
    <citation type="journal article" date="2015" name="Proc. Natl. Acad. Sci. U.S.A.">
        <title>The resurrection genome of Boea hygrometrica: A blueprint for survival of dehydration.</title>
        <authorList>
            <person name="Xiao L."/>
            <person name="Yang G."/>
            <person name="Zhang L."/>
            <person name="Yang X."/>
            <person name="Zhao S."/>
            <person name="Ji Z."/>
            <person name="Zhou Q."/>
            <person name="Hu M."/>
            <person name="Wang Y."/>
            <person name="Chen M."/>
            <person name="Xu Y."/>
            <person name="Jin H."/>
            <person name="Xiao X."/>
            <person name="Hu G."/>
            <person name="Bao F."/>
            <person name="Hu Y."/>
            <person name="Wan P."/>
            <person name="Li L."/>
            <person name="Deng X."/>
            <person name="Kuang T."/>
            <person name="Xiang C."/>
            <person name="Zhu J.K."/>
            <person name="Oliver M.J."/>
            <person name="He Y."/>
        </authorList>
    </citation>
    <scope>NUCLEOTIDE SEQUENCE [LARGE SCALE GENOMIC DNA]</scope>
    <source>
        <strain evidence="3">cv. XS01</strain>
    </source>
</reference>
<evidence type="ECO:0000313" key="3">
    <source>
        <dbReference type="Proteomes" id="UP000250235"/>
    </source>
</evidence>
<feature type="region of interest" description="Disordered" evidence="1">
    <location>
        <begin position="59"/>
        <end position="93"/>
    </location>
</feature>
<sequence length="289" mass="31316">MTLEEISRHEIAGVLPGGGRSITKIVRDARPRTRQRQARCNRATSCAIVRHRAATNAWTAAHPSSNVRPSPRKSIGLCRPPPEAKRPTTGRDARPARISFASSSAQQRVIIGRPMCDNRTRSSSHESAAVRNECAGYRAAVRARARMLSLPHAAYGPFNPYIPIRSTTIGKSRVAIDPIAMRTSWRSNSDIASVTSIGYPRLSASGESSTKMHSYTALRGSHQIPPPNDPNSHILTQPVATVIQLYLFLISFEILAPCHWLWLPSVLTCYHGYSAGRGVDPAGGAPGGG</sequence>
<name>A0A2Z7CRJ3_9LAMI</name>
<dbReference type="EMBL" id="KQ992990">
    <property type="protein sequence ID" value="KZV49682.1"/>
    <property type="molecule type" value="Genomic_DNA"/>
</dbReference>
<proteinExistence type="predicted"/>
<accession>A0A2Z7CRJ3</accession>